<dbReference type="EC" id="6.3.3.2" evidence="1"/>
<dbReference type="InterPro" id="IPR024185">
    <property type="entry name" value="FTHF_cligase-like_sf"/>
</dbReference>
<dbReference type="AlphaFoldDB" id="A0A5B7BFS2"/>
<gene>
    <name evidence="2" type="ORF">Din_037213</name>
</gene>
<evidence type="ECO:0000256" key="1">
    <source>
        <dbReference type="RuleBase" id="RU361279"/>
    </source>
</evidence>
<dbReference type="GO" id="GO:0009396">
    <property type="term" value="P:folic acid-containing compound biosynthetic process"/>
    <property type="evidence" value="ECO:0007669"/>
    <property type="project" value="TreeGrafter"/>
</dbReference>
<reference evidence="2" key="1">
    <citation type="submission" date="2019-08" db="EMBL/GenBank/DDBJ databases">
        <title>Reference gene set and small RNA set construction with multiple tissues from Davidia involucrata Baill.</title>
        <authorList>
            <person name="Yang H."/>
            <person name="Zhou C."/>
            <person name="Li G."/>
            <person name="Wang J."/>
            <person name="Gao P."/>
            <person name="Wang M."/>
            <person name="Wang R."/>
            <person name="Zhao Y."/>
        </authorList>
    </citation>
    <scope>NUCLEOTIDE SEQUENCE</scope>
    <source>
        <tissue evidence="2">Mixed with DoveR01_LX</tissue>
    </source>
</reference>
<dbReference type="FunFam" id="3.40.50.10420:FF:000003">
    <property type="entry name" value="5-formyltetrahydrofolate cyclo-ligase"/>
    <property type="match status" value="1"/>
</dbReference>
<organism evidence="2">
    <name type="scientific">Davidia involucrata</name>
    <name type="common">Dove tree</name>
    <dbReference type="NCBI Taxonomy" id="16924"/>
    <lineage>
        <taxon>Eukaryota</taxon>
        <taxon>Viridiplantae</taxon>
        <taxon>Streptophyta</taxon>
        <taxon>Embryophyta</taxon>
        <taxon>Tracheophyta</taxon>
        <taxon>Spermatophyta</taxon>
        <taxon>Magnoliopsida</taxon>
        <taxon>eudicotyledons</taxon>
        <taxon>Gunneridae</taxon>
        <taxon>Pentapetalae</taxon>
        <taxon>asterids</taxon>
        <taxon>Cornales</taxon>
        <taxon>Nyssaceae</taxon>
        <taxon>Davidia</taxon>
    </lineage>
</organism>
<dbReference type="NCBIfam" id="TIGR02727">
    <property type="entry name" value="MTHFS_bact"/>
    <property type="match status" value="1"/>
</dbReference>
<proteinExistence type="inferred from homology"/>
<dbReference type="GO" id="GO:0046872">
    <property type="term" value="F:metal ion binding"/>
    <property type="evidence" value="ECO:0007669"/>
    <property type="project" value="UniProtKB-KW"/>
</dbReference>
<accession>A0A5B7BFS2</accession>
<keyword evidence="1" id="KW-0067">ATP-binding</keyword>
<protein>
    <recommendedName>
        <fullName evidence="1">5-formyltetrahydrofolate cyclo-ligase</fullName>
        <ecNumber evidence="1">6.3.3.2</ecNumber>
    </recommendedName>
</protein>
<comment type="similarity">
    <text evidence="1">Belongs to the 5-formyltetrahydrofolate cyclo-ligase family.</text>
</comment>
<dbReference type="GO" id="GO:0005739">
    <property type="term" value="C:mitochondrion"/>
    <property type="evidence" value="ECO:0007669"/>
    <property type="project" value="TreeGrafter"/>
</dbReference>
<sequence length="289" mass="32059">MSAGRLVNKARGALMTQSCTLALPKASPSPTSQGSATVRPLLNPHRSFVTMNKDDDSNHLEAIFQKKRSFRSKIRKELKNMTPIQRSQEDNAIQSIVLKAPWFKSSKSLCAYVSCDDLREVDTSKILSEILCNPAEEGHTQSRKNLYVPLVEDRNSNMRMLKISSFNDLTANSMNILEPAPVDCDGNQREDVMQASEPVDLFIIPGLAFDRSGRRLGRSGGYYDMFLKKYEELAKERNWKHPLLVALSYSVQIVDEGAIAVTPNDVPVDAIVSPAGLIPTSPVAMKTCD</sequence>
<evidence type="ECO:0000313" key="2">
    <source>
        <dbReference type="EMBL" id="MPA67772.1"/>
    </source>
</evidence>
<keyword evidence="1" id="KW-0460">Magnesium</keyword>
<name>A0A5B7BFS2_DAVIN</name>
<keyword evidence="1" id="KW-0479">Metal-binding</keyword>
<dbReference type="Pfam" id="PF01812">
    <property type="entry name" value="5-FTHF_cyc-lig"/>
    <property type="match status" value="1"/>
</dbReference>
<dbReference type="InterPro" id="IPR002698">
    <property type="entry name" value="FTHF_cligase"/>
</dbReference>
<dbReference type="GO" id="GO:0005524">
    <property type="term" value="F:ATP binding"/>
    <property type="evidence" value="ECO:0007669"/>
    <property type="project" value="UniProtKB-KW"/>
</dbReference>
<dbReference type="EMBL" id="GHES01037213">
    <property type="protein sequence ID" value="MPA67772.1"/>
    <property type="molecule type" value="Transcribed_RNA"/>
</dbReference>
<dbReference type="PANTHER" id="PTHR23407:SF10">
    <property type="entry name" value="5-FORMYLTETRAHYDROFOLATE CYCLO-LIGASE, MITOCHONDRIAL-LIKE ISOFORM X1"/>
    <property type="match status" value="1"/>
</dbReference>
<comment type="cofactor">
    <cofactor evidence="1">
        <name>Mg(2+)</name>
        <dbReference type="ChEBI" id="CHEBI:18420"/>
    </cofactor>
</comment>
<dbReference type="GO" id="GO:0035999">
    <property type="term" value="P:tetrahydrofolate interconversion"/>
    <property type="evidence" value="ECO:0007669"/>
    <property type="project" value="TreeGrafter"/>
</dbReference>
<dbReference type="PANTHER" id="PTHR23407">
    <property type="entry name" value="ATPASE INHIBITOR/5-FORMYLTETRAHYDROFOLATE CYCLO-LIGASE"/>
    <property type="match status" value="1"/>
</dbReference>
<dbReference type="Gene3D" id="3.40.50.10420">
    <property type="entry name" value="NagB/RpiA/CoA transferase-like"/>
    <property type="match status" value="1"/>
</dbReference>
<keyword evidence="1" id="KW-0547">Nucleotide-binding</keyword>
<dbReference type="GO" id="GO:0030272">
    <property type="term" value="F:5-formyltetrahydrofolate cyclo-ligase activity"/>
    <property type="evidence" value="ECO:0007669"/>
    <property type="project" value="UniProtKB-EC"/>
</dbReference>
<comment type="catalytic activity">
    <reaction evidence="1">
        <text>(6S)-5-formyl-5,6,7,8-tetrahydrofolate + ATP = (6R)-5,10-methenyltetrahydrofolate + ADP + phosphate</text>
        <dbReference type="Rhea" id="RHEA:10488"/>
        <dbReference type="ChEBI" id="CHEBI:30616"/>
        <dbReference type="ChEBI" id="CHEBI:43474"/>
        <dbReference type="ChEBI" id="CHEBI:57455"/>
        <dbReference type="ChEBI" id="CHEBI:57457"/>
        <dbReference type="ChEBI" id="CHEBI:456216"/>
        <dbReference type="EC" id="6.3.3.2"/>
    </reaction>
</comment>
<dbReference type="InterPro" id="IPR037171">
    <property type="entry name" value="NagB/RpiA_transferase-like"/>
</dbReference>
<dbReference type="SUPFAM" id="SSF100950">
    <property type="entry name" value="NagB/RpiA/CoA transferase-like"/>
    <property type="match status" value="1"/>
</dbReference>